<dbReference type="AlphaFoldDB" id="A0A161SBV8"/>
<feature type="transmembrane region" description="Helical" evidence="5">
    <location>
        <begin position="177"/>
        <end position="199"/>
    </location>
</feature>
<dbReference type="STRING" id="1452487.AVW16_08380"/>
<feature type="transmembrane region" description="Helical" evidence="5">
    <location>
        <begin position="415"/>
        <end position="436"/>
    </location>
</feature>
<dbReference type="InterPro" id="IPR020846">
    <property type="entry name" value="MFS_dom"/>
</dbReference>
<accession>A0A161SBV8</accession>
<dbReference type="InterPro" id="IPR011701">
    <property type="entry name" value="MFS"/>
</dbReference>
<dbReference type="PANTHER" id="PTHR23508">
    <property type="entry name" value="CARBOXYLIC ACID TRANSPORTER PROTEIN HOMOLOG"/>
    <property type="match status" value="1"/>
</dbReference>
<dbReference type="GO" id="GO:0046943">
    <property type="term" value="F:carboxylic acid transmembrane transporter activity"/>
    <property type="evidence" value="ECO:0007669"/>
    <property type="project" value="TreeGrafter"/>
</dbReference>
<reference evidence="8" key="1">
    <citation type="submission" date="2016-01" db="EMBL/GenBank/DDBJ databases">
        <title>Draft genome of Chromobacterium sp. F49.</title>
        <authorList>
            <person name="Hong K.W."/>
        </authorList>
    </citation>
    <scope>NUCLEOTIDE SEQUENCE [LARGE SCALE GENOMIC DNA]</scope>
    <source>
        <strain evidence="8">CN10</strain>
    </source>
</reference>
<comment type="subcellular location">
    <subcellularLocation>
        <location evidence="1">Membrane</location>
        <topology evidence="1">Multi-pass membrane protein</topology>
    </subcellularLocation>
</comment>
<dbReference type="RefSeq" id="WP_066610926.1">
    <property type="nucleotide sequence ID" value="NZ_LQQU01000013.1"/>
</dbReference>
<feature type="transmembrane region" description="Helical" evidence="5">
    <location>
        <begin position="296"/>
        <end position="315"/>
    </location>
</feature>
<evidence type="ECO:0000256" key="2">
    <source>
        <dbReference type="ARBA" id="ARBA00022692"/>
    </source>
</evidence>
<evidence type="ECO:0000313" key="8">
    <source>
        <dbReference type="Proteomes" id="UP000076625"/>
    </source>
</evidence>
<evidence type="ECO:0000259" key="6">
    <source>
        <dbReference type="PROSITE" id="PS50850"/>
    </source>
</evidence>
<feature type="transmembrane region" description="Helical" evidence="5">
    <location>
        <begin position="91"/>
        <end position="110"/>
    </location>
</feature>
<feature type="transmembrane region" description="Helical" evidence="5">
    <location>
        <begin position="59"/>
        <end position="79"/>
    </location>
</feature>
<feature type="transmembrane region" description="Helical" evidence="5">
    <location>
        <begin position="354"/>
        <end position="377"/>
    </location>
</feature>
<feature type="transmembrane region" description="Helical" evidence="5">
    <location>
        <begin position="116"/>
        <end position="137"/>
    </location>
</feature>
<evidence type="ECO:0000256" key="3">
    <source>
        <dbReference type="ARBA" id="ARBA00022989"/>
    </source>
</evidence>
<feature type="transmembrane region" description="Helical" evidence="5">
    <location>
        <begin position="389"/>
        <end position="409"/>
    </location>
</feature>
<feature type="transmembrane region" description="Helical" evidence="5">
    <location>
        <begin position="149"/>
        <end position="171"/>
    </location>
</feature>
<organism evidence="7 8">
    <name type="scientific">Crenobacter luteus</name>
    <dbReference type="NCBI Taxonomy" id="1452487"/>
    <lineage>
        <taxon>Bacteria</taxon>
        <taxon>Pseudomonadati</taxon>
        <taxon>Pseudomonadota</taxon>
        <taxon>Betaproteobacteria</taxon>
        <taxon>Neisseriales</taxon>
        <taxon>Neisseriaceae</taxon>
        <taxon>Crenobacter</taxon>
    </lineage>
</organism>
<dbReference type="Proteomes" id="UP000076625">
    <property type="component" value="Unassembled WGS sequence"/>
</dbReference>
<feature type="transmembrane region" description="Helical" evidence="5">
    <location>
        <begin position="25"/>
        <end position="47"/>
    </location>
</feature>
<sequence>MDLNTRVDVQRYIDDHPFSRFQTTILLLCFLVVLVDGFDTAYIGFIAPAIRDEWGLSSAALAPLFGAGLFGLMAGALVFGPLADRVGRKKVLLCSVLFFGLASLASAFSTDLTTLVALRFLTGVGLGGAMPTAITLTSEYCPQARRSQLVTLMFCGFTVGSALGGLLSVQILPYVGWRGVLVVGGVLPLLLAVFLKVYLAESLRFLVLRNGSPEAVRRIVEKMGAGRGGAVPEFVIGGLEHKVASPVRELFHGKLAAGTLLIWCSFFMSLLIIYLLSSWLPILLNSAGIGLGRASVVTAMFQVGGTIGAILLGRLMDRFGSARTLSLSYVLGAVFVALCSASTGQFALLTFAVFGIGFCISGGQVGANAMVAAFYQTGNRATGVSWANAVGRCGSVLGSMAGGWLLSMQIAIDRILLLLALPALLAALGLLLLGLVKRRIDRQDAVAATEAVAH</sequence>
<dbReference type="CDD" id="cd17365">
    <property type="entry name" value="MFS_PcaK_like"/>
    <property type="match status" value="1"/>
</dbReference>
<dbReference type="Pfam" id="PF07690">
    <property type="entry name" value="MFS_1"/>
    <property type="match status" value="1"/>
</dbReference>
<dbReference type="GO" id="GO:0005886">
    <property type="term" value="C:plasma membrane"/>
    <property type="evidence" value="ECO:0007669"/>
    <property type="project" value="TreeGrafter"/>
</dbReference>
<gene>
    <name evidence="7" type="ORF">AVW16_08380</name>
</gene>
<keyword evidence="8" id="KW-1185">Reference proteome</keyword>
<evidence type="ECO:0000256" key="5">
    <source>
        <dbReference type="SAM" id="Phobius"/>
    </source>
</evidence>
<dbReference type="PROSITE" id="PS50850">
    <property type="entry name" value="MFS"/>
    <property type="match status" value="1"/>
</dbReference>
<keyword evidence="3 5" id="KW-1133">Transmembrane helix</keyword>
<dbReference type="SUPFAM" id="SSF103473">
    <property type="entry name" value="MFS general substrate transporter"/>
    <property type="match status" value="1"/>
</dbReference>
<dbReference type="PROSITE" id="PS00217">
    <property type="entry name" value="SUGAR_TRANSPORT_2"/>
    <property type="match status" value="1"/>
</dbReference>
<dbReference type="EMBL" id="LQQU01000013">
    <property type="protein sequence ID" value="KZE33543.1"/>
    <property type="molecule type" value="Genomic_DNA"/>
</dbReference>
<comment type="caution">
    <text evidence="7">The sequence shown here is derived from an EMBL/GenBank/DDBJ whole genome shotgun (WGS) entry which is preliminary data.</text>
</comment>
<dbReference type="PANTHER" id="PTHR23508:SF10">
    <property type="entry name" value="CARBOXYLIC ACID TRANSPORTER PROTEIN HOMOLOG"/>
    <property type="match status" value="1"/>
</dbReference>
<feature type="domain" description="Major facilitator superfamily (MFS) profile" evidence="6">
    <location>
        <begin position="25"/>
        <end position="438"/>
    </location>
</feature>
<feature type="transmembrane region" description="Helical" evidence="5">
    <location>
        <begin position="327"/>
        <end position="348"/>
    </location>
</feature>
<dbReference type="InterPro" id="IPR036259">
    <property type="entry name" value="MFS_trans_sf"/>
</dbReference>
<evidence type="ECO:0000256" key="1">
    <source>
        <dbReference type="ARBA" id="ARBA00004141"/>
    </source>
</evidence>
<evidence type="ECO:0000256" key="4">
    <source>
        <dbReference type="ARBA" id="ARBA00023136"/>
    </source>
</evidence>
<name>A0A161SBV8_9NEIS</name>
<protein>
    <submittedName>
        <fullName evidence="7">4-hydroxybenzoate transporter</fullName>
    </submittedName>
</protein>
<keyword evidence="4 5" id="KW-0472">Membrane</keyword>
<evidence type="ECO:0000313" key="7">
    <source>
        <dbReference type="EMBL" id="KZE33543.1"/>
    </source>
</evidence>
<keyword evidence="2 5" id="KW-0812">Transmembrane</keyword>
<proteinExistence type="predicted"/>
<dbReference type="InterPro" id="IPR005829">
    <property type="entry name" value="Sugar_transporter_CS"/>
</dbReference>
<feature type="transmembrane region" description="Helical" evidence="5">
    <location>
        <begin position="255"/>
        <end position="276"/>
    </location>
</feature>
<dbReference type="Gene3D" id="1.20.1250.20">
    <property type="entry name" value="MFS general substrate transporter like domains"/>
    <property type="match status" value="2"/>
</dbReference>